<dbReference type="Pfam" id="PF09945">
    <property type="entry name" value="DUF2177"/>
    <property type="match status" value="1"/>
</dbReference>
<keyword evidence="1" id="KW-0472">Membrane</keyword>
<proteinExistence type="predicted"/>
<accession>A0A0F9V5U1</accession>
<feature type="transmembrane region" description="Helical" evidence="1">
    <location>
        <begin position="44"/>
        <end position="61"/>
    </location>
</feature>
<evidence type="ECO:0008006" key="3">
    <source>
        <dbReference type="Google" id="ProtNLM"/>
    </source>
</evidence>
<comment type="caution">
    <text evidence="2">The sequence shown here is derived from an EMBL/GenBank/DDBJ whole genome shotgun (WGS) entry which is preliminary data.</text>
</comment>
<protein>
    <recommendedName>
        <fullName evidence="3">DUF2177 domain-containing protein</fullName>
    </recommendedName>
</protein>
<evidence type="ECO:0000256" key="1">
    <source>
        <dbReference type="SAM" id="Phobius"/>
    </source>
</evidence>
<dbReference type="InterPro" id="IPR018687">
    <property type="entry name" value="DUF2177_membr"/>
</dbReference>
<feature type="transmembrane region" description="Helical" evidence="1">
    <location>
        <begin position="73"/>
        <end position="91"/>
    </location>
</feature>
<evidence type="ECO:0000313" key="2">
    <source>
        <dbReference type="EMBL" id="KKN99334.1"/>
    </source>
</evidence>
<organism evidence="2">
    <name type="scientific">marine sediment metagenome</name>
    <dbReference type="NCBI Taxonomy" id="412755"/>
    <lineage>
        <taxon>unclassified sequences</taxon>
        <taxon>metagenomes</taxon>
        <taxon>ecological metagenomes</taxon>
    </lineage>
</organism>
<keyword evidence="1" id="KW-0812">Transmembrane</keyword>
<dbReference type="EMBL" id="LAZR01000047">
    <property type="protein sequence ID" value="KKN99334.1"/>
    <property type="molecule type" value="Genomic_DNA"/>
</dbReference>
<reference evidence="2" key="1">
    <citation type="journal article" date="2015" name="Nature">
        <title>Complex archaea that bridge the gap between prokaryotes and eukaryotes.</title>
        <authorList>
            <person name="Spang A."/>
            <person name="Saw J.H."/>
            <person name="Jorgensen S.L."/>
            <person name="Zaremba-Niedzwiedzka K."/>
            <person name="Martijn J."/>
            <person name="Lind A.E."/>
            <person name="van Eijk R."/>
            <person name="Schleper C."/>
            <person name="Guy L."/>
            <person name="Ettema T.J."/>
        </authorList>
    </citation>
    <scope>NUCLEOTIDE SEQUENCE</scope>
</reference>
<keyword evidence="1" id="KW-1133">Transmembrane helix</keyword>
<gene>
    <name evidence="2" type="ORF">LCGC14_0137780</name>
</gene>
<sequence length="133" mass="14927">MTLIILYVLTFAIFLGLDFLGLSYLIKPVFSRDIGPLLLDQFRLLPAFVFYAFYIAVLLYFVSWPAIAQDKSLLWVFCNAALIGALGYGTYEFTNLATLKDWTPQMVATDFSWGVVLTGTSATLGVWVTRVFS</sequence>
<dbReference type="AlphaFoldDB" id="A0A0F9V5U1"/>
<feature type="transmembrane region" description="Helical" evidence="1">
    <location>
        <begin position="5"/>
        <end position="24"/>
    </location>
</feature>
<feature type="transmembrane region" description="Helical" evidence="1">
    <location>
        <begin position="111"/>
        <end position="132"/>
    </location>
</feature>
<name>A0A0F9V5U1_9ZZZZ</name>